<reference evidence="1 2" key="1">
    <citation type="journal article" date="2016" name="Nat. Commun.">
        <title>Thousands of microbial genomes shed light on interconnected biogeochemical processes in an aquifer system.</title>
        <authorList>
            <person name="Anantharaman K."/>
            <person name="Brown C.T."/>
            <person name="Hug L.A."/>
            <person name="Sharon I."/>
            <person name="Castelle C.J."/>
            <person name="Probst A.J."/>
            <person name="Thomas B.C."/>
            <person name="Singh A."/>
            <person name="Wilkins M.J."/>
            <person name="Karaoz U."/>
            <person name="Brodie E.L."/>
            <person name="Williams K.H."/>
            <person name="Hubbard S.S."/>
            <person name="Banfield J.F."/>
        </authorList>
    </citation>
    <scope>NUCLEOTIDE SEQUENCE [LARGE SCALE GENOMIC DNA]</scope>
</reference>
<name>A0A1F4U747_UNCSA</name>
<dbReference type="Proteomes" id="UP000179242">
    <property type="component" value="Unassembled WGS sequence"/>
</dbReference>
<gene>
    <name evidence="1" type="ORF">A2438_02390</name>
</gene>
<evidence type="ECO:0000313" key="1">
    <source>
        <dbReference type="EMBL" id="OGC40123.1"/>
    </source>
</evidence>
<dbReference type="AlphaFoldDB" id="A0A1F4U747"/>
<organism evidence="1 2">
    <name type="scientific">candidate division WOR-1 bacterium RIFOXYC2_FULL_46_14</name>
    <dbReference type="NCBI Taxonomy" id="1802587"/>
    <lineage>
        <taxon>Bacteria</taxon>
        <taxon>Bacillati</taxon>
        <taxon>Saganbacteria</taxon>
    </lineage>
</organism>
<sequence>MSKNVKELKEVKELVSYFRKLPPIRQIEALDYVKWLWVSPQEEYTEEEWKKIDKLAKQKGKTLTCWEDADNHLKSMMK</sequence>
<comment type="caution">
    <text evidence="1">The sequence shown here is derived from an EMBL/GenBank/DDBJ whole genome shotgun (WGS) entry which is preliminary data.</text>
</comment>
<evidence type="ECO:0000313" key="2">
    <source>
        <dbReference type="Proteomes" id="UP000179242"/>
    </source>
</evidence>
<proteinExistence type="predicted"/>
<accession>A0A1F4U747</accession>
<dbReference type="EMBL" id="MEUJ01000004">
    <property type="protein sequence ID" value="OGC40123.1"/>
    <property type="molecule type" value="Genomic_DNA"/>
</dbReference>
<protein>
    <submittedName>
        <fullName evidence="1">Uncharacterized protein</fullName>
    </submittedName>
</protein>